<dbReference type="AlphaFoldDB" id="A0A2P2QXQ2"/>
<organism evidence="1">
    <name type="scientific">Rhizophora mucronata</name>
    <name type="common">Asiatic mangrove</name>
    <dbReference type="NCBI Taxonomy" id="61149"/>
    <lineage>
        <taxon>Eukaryota</taxon>
        <taxon>Viridiplantae</taxon>
        <taxon>Streptophyta</taxon>
        <taxon>Embryophyta</taxon>
        <taxon>Tracheophyta</taxon>
        <taxon>Spermatophyta</taxon>
        <taxon>Magnoliopsida</taxon>
        <taxon>eudicotyledons</taxon>
        <taxon>Gunneridae</taxon>
        <taxon>Pentapetalae</taxon>
        <taxon>rosids</taxon>
        <taxon>fabids</taxon>
        <taxon>Malpighiales</taxon>
        <taxon>Rhizophoraceae</taxon>
        <taxon>Rhizophora</taxon>
    </lineage>
</organism>
<sequence>MFDSLSLLCSFSFVASQFALCVQYWGF</sequence>
<accession>A0A2P2QXQ2</accession>
<evidence type="ECO:0000313" key="1">
    <source>
        <dbReference type="EMBL" id="MBX71681.1"/>
    </source>
</evidence>
<reference evidence="1" key="1">
    <citation type="submission" date="2018-02" db="EMBL/GenBank/DDBJ databases">
        <title>Rhizophora mucronata_Transcriptome.</title>
        <authorList>
            <person name="Meera S.P."/>
            <person name="Sreeshan A."/>
            <person name="Augustine A."/>
        </authorList>
    </citation>
    <scope>NUCLEOTIDE SEQUENCE</scope>
    <source>
        <tissue evidence="1">Leaf</tissue>
    </source>
</reference>
<dbReference type="EMBL" id="GGEC01091197">
    <property type="protein sequence ID" value="MBX71681.1"/>
    <property type="molecule type" value="Transcribed_RNA"/>
</dbReference>
<protein>
    <submittedName>
        <fullName evidence="1">Uncharacterized protein</fullName>
    </submittedName>
</protein>
<proteinExistence type="predicted"/>
<name>A0A2P2QXQ2_RHIMU</name>